<protein>
    <submittedName>
        <fullName evidence="3">Uncharacterized protein</fullName>
    </submittedName>
</protein>
<evidence type="ECO:0000256" key="2">
    <source>
        <dbReference type="SAM" id="Phobius"/>
    </source>
</evidence>
<gene>
    <name evidence="3" type="ORF">MAR_006504</name>
</gene>
<keyword evidence="2" id="KW-1133">Transmembrane helix</keyword>
<evidence type="ECO:0000256" key="1">
    <source>
        <dbReference type="SAM" id="MobiDB-lite"/>
    </source>
</evidence>
<keyword evidence="2" id="KW-0812">Transmembrane</keyword>
<dbReference type="Proteomes" id="UP001164746">
    <property type="component" value="Chromosome 1"/>
</dbReference>
<dbReference type="EMBL" id="CP111012">
    <property type="protein sequence ID" value="WAQ94033.1"/>
    <property type="molecule type" value="Genomic_DNA"/>
</dbReference>
<proteinExistence type="predicted"/>
<reference evidence="3" key="1">
    <citation type="submission" date="2022-11" db="EMBL/GenBank/DDBJ databases">
        <title>Centuries of genome instability and evolution in soft-shell clam transmissible cancer (bioRxiv).</title>
        <authorList>
            <person name="Hart S.F.M."/>
            <person name="Yonemitsu M.A."/>
            <person name="Giersch R.M."/>
            <person name="Beal B.F."/>
            <person name="Arriagada G."/>
            <person name="Davis B.W."/>
            <person name="Ostrander E.A."/>
            <person name="Goff S.P."/>
            <person name="Metzger M.J."/>
        </authorList>
    </citation>
    <scope>NUCLEOTIDE SEQUENCE</scope>
    <source>
        <strain evidence="3">MELC-2E11</strain>
        <tissue evidence="3">Siphon/mantle</tissue>
    </source>
</reference>
<evidence type="ECO:0000313" key="3">
    <source>
        <dbReference type="EMBL" id="WAQ94033.1"/>
    </source>
</evidence>
<keyword evidence="4" id="KW-1185">Reference proteome</keyword>
<feature type="transmembrane region" description="Helical" evidence="2">
    <location>
        <begin position="12"/>
        <end position="29"/>
    </location>
</feature>
<keyword evidence="2" id="KW-0472">Membrane</keyword>
<feature type="region of interest" description="Disordered" evidence="1">
    <location>
        <begin position="85"/>
        <end position="114"/>
    </location>
</feature>
<evidence type="ECO:0000313" key="4">
    <source>
        <dbReference type="Proteomes" id="UP001164746"/>
    </source>
</evidence>
<accession>A0ABY7DD71</accession>
<name>A0ABY7DD71_MYAAR</name>
<organism evidence="3 4">
    <name type="scientific">Mya arenaria</name>
    <name type="common">Soft-shell clam</name>
    <dbReference type="NCBI Taxonomy" id="6604"/>
    <lineage>
        <taxon>Eukaryota</taxon>
        <taxon>Metazoa</taxon>
        <taxon>Spiralia</taxon>
        <taxon>Lophotrochozoa</taxon>
        <taxon>Mollusca</taxon>
        <taxon>Bivalvia</taxon>
        <taxon>Autobranchia</taxon>
        <taxon>Heteroconchia</taxon>
        <taxon>Euheterodonta</taxon>
        <taxon>Imparidentia</taxon>
        <taxon>Neoheterodontei</taxon>
        <taxon>Myida</taxon>
        <taxon>Myoidea</taxon>
        <taxon>Myidae</taxon>
        <taxon>Mya</taxon>
    </lineage>
</organism>
<sequence>MIPTNKKKLLNVGKLTMDLLMYILVVLAYNTNSGVCIRTEDPRKYRDSELPTSRQNLQIRMKELINLAIIRADCYTDILRRLGITDPPQRTISSPLHRSTESPQRSHGIPFKPLGITRILSGSPDTQADTNML</sequence>
<feature type="compositionally biased region" description="Polar residues" evidence="1">
    <location>
        <begin position="88"/>
        <end position="105"/>
    </location>
</feature>